<name>A0ABY7D428_9BASI</name>
<evidence type="ECO:0000313" key="1">
    <source>
        <dbReference type="EMBL" id="WAQ89682.1"/>
    </source>
</evidence>
<dbReference type="Proteomes" id="UP001164743">
    <property type="component" value="Chromosome 11A"/>
</dbReference>
<gene>
    <name evidence="1" type="ORF">PtA15_11A373</name>
</gene>
<reference evidence="1" key="1">
    <citation type="submission" date="2022-10" db="EMBL/GenBank/DDBJ databases">
        <title>Puccinia triticina Genome sequencing and assembly.</title>
        <authorList>
            <person name="Li C."/>
        </authorList>
    </citation>
    <scope>NUCLEOTIDE SEQUENCE</scope>
    <source>
        <strain evidence="1">Pt15</strain>
    </source>
</reference>
<protein>
    <submittedName>
        <fullName evidence="1">Uncharacterized protein</fullName>
    </submittedName>
</protein>
<accession>A0ABY7D428</accession>
<sequence>MKKKKKKPPPPPKPVEKIVTCGDSFKTIKDSADLPPGKGSCKGYNGLRYFCKWTTCHWETTKGRKPFQKFPSKSKFFNSLLVKKIDSLKLRLIIFLPPWLSSSANPSVNQEWHYENCVRFPFDGEQLRLAGKDAGKPPKPKFVKQVATGQFWAHNKQKYLVVNGIDDPLDQAEHPYVCAWTDLDDRNNAFRPVCHGCVRNDFIELPEPNIPAPK</sequence>
<dbReference type="RefSeq" id="XP_053025237.1">
    <property type="nucleotide sequence ID" value="XM_053161274.1"/>
</dbReference>
<proteinExistence type="predicted"/>
<evidence type="ECO:0000313" key="2">
    <source>
        <dbReference type="Proteomes" id="UP001164743"/>
    </source>
</evidence>
<dbReference type="EMBL" id="CP110431">
    <property type="protein sequence ID" value="WAQ89682.1"/>
    <property type="molecule type" value="Genomic_DNA"/>
</dbReference>
<keyword evidence="2" id="KW-1185">Reference proteome</keyword>
<dbReference type="GeneID" id="77802169"/>
<organism evidence="1 2">
    <name type="scientific">Puccinia triticina</name>
    <dbReference type="NCBI Taxonomy" id="208348"/>
    <lineage>
        <taxon>Eukaryota</taxon>
        <taxon>Fungi</taxon>
        <taxon>Dikarya</taxon>
        <taxon>Basidiomycota</taxon>
        <taxon>Pucciniomycotina</taxon>
        <taxon>Pucciniomycetes</taxon>
        <taxon>Pucciniales</taxon>
        <taxon>Pucciniaceae</taxon>
        <taxon>Puccinia</taxon>
    </lineage>
</organism>